<dbReference type="AlphaFoldDB" id="A0A8H4RHA3"/>
<dbReference type="InterPro" id="IPR023213">
    <property type="entry name" value="CAT-like_dom_sf"/>
</dbReference>
<dbReference type="Gene3D" id="3.30.559.30">
    <property type="entry name" value="Nonribosomal peptide synthetase, condensation domain"/>
    <property type="match status" value="1"/>
</dbReference>
<feature type="domain" description="Phthiocerol/phthiodiolone dimycocerosyl transferase C-terminal" evidence="3">
    <location>
        <begin position="255"/>
        <end position="344"/>
    </location>
</feature>
<keyword evidence="1" id="KW-0808">Transferase</keyword>
<organism evidence="4 5">
    <name type="scientific">Cudoniella acicularis</name>
    <dbReference type="NCBI Taxonomy" id="354080"/>
    <lineage>
        <taxon>Eukaryota</taxon>
        <taxon>Fungi</taxon>
        <taxon>Dikarya</taxon>
        <taxon>Ascomycota</taxon>
        <taxon>Pezizomycotina</taxon>
        <taxon>Leotiomycetes</taxon>
        <taxon>Helotiales</taxon>
        <taxon>Tricladiaceae</taxon>
        <taxon>Cudoniella</taxon>
    </lineage>
</organism>
<evidence type="ECO:0000313" key="5">
    <source>
        <dbReference type="Proteomes" id="UP000566819"/>
    </source>
</evidence>
<proteinExistence type="predicted"/>
<gene>
    <name evidence="4" type="ORF">G7Y89_g8047</name>
</gene>
<sequence length="506" mass="55024">MTEETSTIVVSPGSFSRPLGNLEVFFKTLADLGAPLQREHWAVHLALRLNFISGGNIDISDPEPYLRRAWQLVRRQHPAIGSTISPAAHASRERLNIAPFDADAWVNDTFVVHRDHGNADAFFSNIRPSPTTMCYWLPSSSEIVIRSSHWRLDGIGMLMLGHSFLTALAEVLRLGPNEASLDAYTENLPLSAQPLPQNLEELASKGSGAGSDKNDIDSGVELRTGAGADTLVAEFLRGVPSIGLPTRPDSENIPPGASARSQVRLDAATTAKLTAARRAKGFSFTGAVHAAIVRVTVGFPQHPLSKAYAAFFPVDLRKCLAATDVVAEDELVFGLYFSGLPVCVDGMVSSDNETPASKSYEDVAREMTAVYGRDLAKFWTAPDGQVVSLLELAEPYLTRTTALFSAPVPEGLPPIQTPDLSGLGKVEAYLQREYESSPEAPKVEVADMWIATEMLNRSIQFHVWAWKDELSIGASFNQSFYEKSFVVEVLGKVVKELLTGLGIDEQ</sequence>
<name>A0A8H4RHA3_9HELO</name>
<reference evidence="4 5" key="1">
    <citation type="submission" date="2020-03" db="EMBL/GenBank/DDBJ databases">
        <title>Draft Genome Sequence of Cudoniella acicularis.</title>
        <authorList>
            <person name="Buettner E."/>
            <person name="Kellner H."/>
        </authorList>
    </citation>
    <scope>NUCLEOTIDE SEQUENCE [LARGE SCALE GENOMIC DNA]</scope>
    <source>
        <strain evidence="4 5">DSM 108380</strain>
    </source>
</reference>
<dbReference type="OrthoDB" id="2548233at2759"/>
<evidence type="ECO:0000313" key="4">
    <source>
        <dbReference type="EMBL" id="KAF4630094.1"/>
    </source>
</evidence>
<protein>
    <recommendedName>
        <fullName evidence="3">Phthiocerol/phthiodiolone dimycocerosyl transferase C-terminal domain-containing protein</fullName>
    </recommendedName>
</protein>
<keyword evidence="2" id="KW-0012">Acyltransferase</keyword>
<dbReference type="GO" id="GO:0016746">
    <property type="term" value="F:acyltransferase activity"/>
    <property type="evidence" value="ECO:0007669"/>
    <property type="project" value="UniProtKB-KW"/>
</dbReference>
<dbReference type="EMBL" id="JAAMPI010000590">
    <property type="protein sequence ID" value="KAF4630094.1"/>
    <property type="molecule type" value="Genomic_DNA"/>
</dbReference>
<dbReference type="Pfam" id="PF16911">
    <property type="entry name" value="PapA_C"/>
    <property type="match status" value="1"/>
</dbReference>
<dbReference type="Proteomes" id="UP000566819">
    <property type="component" value="Unassembled WGS sequence"/>
</dbReference>
<accession>A0A8H4RHA3</accession>
<dbReference type="Gene3D" id="3.30.559.10">
    <property type="entry name" value="Chloramphenicol acetyltransferase-like domain"/>
    <property type="match status" value="1"/>
</dbReference>
<dbReference type="PANTHER" id="PTHR42034">
    <property type="entry name" value="CHROMOSOME 7, WHOLE GENOME SHOTGUN SEQUENCE-RELATED"/>
    <property type="match status" value="1"/>
</dbReference>
<evidence type="ECO:0000256" key="1">
    <source>
        <dbReference type="ARBA" id="ARBA00022679"/>
    </source>
</evidence>
<evidence type="ECO:0000259" key="3">
    <source>
        <dbReference type="Pfam" id="PF16911"/>
    </source>
</evidence>
<comment type="caution">
    <text evidence="4">The sequence shown here is derived from an EMBL/GenBank/DDBJ whole genome shotgun (WGS) entry which is preliminary data.</text>
</comment>
<dbReference type="InterPro" id="IPR031641">
    <property type="entry name" value="PapA_C"/>
</dbReference>
<keyword evidence="5" id="KW-1185">Reference proteome</keyword>
<evidence type="ECO:0000256" key="2">
    <source>
        <dbReference type="ARBA" id="ARBA00023315"/>
    </source>
</evidence>
<dbReference type="PANTHER" id="PTHR42034:SF1">
    <property type="entry name" value="CONDENSATION DOMAIN-CONTAINING PROTEIN"/>
    <property type="match status" value="1"/>
</dbReference>